<organism evidence="2 3">
    <name type="scientific">Pandoraea apista</name>
    <dbReference type="NCBI Taxonomy" id="93218"/>
    <lineage>
        <taxon>Bacteria</taxon>
        <taxon>Pseudomonadati</taxon>
        <taxon>Pseudomonadota</taxon>
        <taxon>Betaproteobacteria</taxon>
        <taxon>Burkholderiales</taxon>
        <taxon>Burkholderiaceae</taxon>
        <taxon>Pandoraea</taxon>
    </lineage>
</organism>
<keyword evidence="2" id="KW-0378">Hydrolase</keyword>
<evidence type="ECO:0000259" key="1">
    <source>
        <dbReference type="Pfam" id="PF14279"/>
    </source>
</evidence>
<gene>
    <name evidence="2" type="ORF">EJE83_25185</name>
</gene>
<accession>A0ABX9ZIE3</accession>
<dbReference type="InterPro" id="IPR029471">
    <property type="entry name" value="HNH_5"/>
</dbReference>
<reference evidence="2 3" key="1">
    <citation type="submission" date="2018-12" db="EMBL/GenBank/DDBJ databases">
        <title>Whole genome sequence of a Pandoraea apista isolate from a patient with cystic fibrosis.</title>
        <authorList>
            <person name="Kenna D.T."/>
            <person name="Turton J.F."/>
        </authorList>
    </citation>
    <scope>NUCLEOTIDE SEQUENCE [LARGE SCALE GENOMIC DNA]</scope>
    <source>
        <strain evidence="2 3">Pa13324</strain>
    </source>
</reference>
<keyword evidence="2" id="KW-0255">Endonuclease</keyword>
<dbReference type="Proteomes" id="UP000270216">
    <property type="component" value="Unassembled WGS sequence"/>
</dbReference>
<comment type="caution">
    <text evidence="2">The sequence shown here is derived from an EMBL/GenBank/DDBJ whole genome shotgun (WGS) entry which is preliminary data.</text>
</comment>
<sequence>MLTKYCIYCREAKNADDFSLEHIIPQFLGGTYAPDEFKTRDVCKRCNNDLGLFVDAGFEKDWLVTQKLRDIACSTFDLESDTGVPLLCMGMSDLRPPGMLSDEICEAWLGPLGEQVYLVRRGDERLFWYAGGNPRTGKEVKSRAYFMFCERSGIQPILPWRSFRDAFEGRRTRKVMCTSIDVDPSRIGFSEPDELDRSRIDFFLNNCTKSQQRNNRLAFYTKYDVRFMAKLAIGLAYAMFGSRALKTAYSEELYKALWHRPDEEVPDIHGESHLSGLRDPIFSRMMGDPNAVTLAISPTNLGVAINLNIGETMNWTIKCASNENLEHDELGSMGTGFAIVLYRQLRRAVRLSMSELIAHKLGNRPHPELSEINLQLSSYSDYLKDLHKATRTPL</sequence>
<name>A0ABX9ZIE3_9BURK</name>
<evidence type="ECO:0000313" key="3">
    <source>
        <dbReference type="Proteomes" id="UP000270216"/>
    </source>
</evidence>
<dbReference type="GO" id="GO:0004519">
    <property type="term" value="F:endonuclease activity"/>
    <property type="evidence" value="ECO:0007669"/>
    <property type="project" value="UniProtKB-KW"/>
</dbReference>
<proteinExistence type="predicted"/>
<dbReference type="InterPro" id="IPR003615">
    <property type="entry name" value="HNH_nuc"/>
</dbReference>
<feature type="domain" description="HNH endonuclease 5" evidence="1">
    <location>
        <begin position="6"/>
        <end position="62"/>
    </location>
</feature>
<protein>
    <submittedName>
        <fullName evidence="2">HNH endonuclease</fullName>
    </submittedName>
</protein>
<evidence type="ECO:0000313" key="2">
    <source>
        <dbReference type="EMBL" id="RSK73866.1"/>
    </source>
</evidence>
<keyword evidence="2" id="KW-0540">Nuclease</keyword>
<keyword evidence="3" id="KW-1185">Reference proteome</keyword>
<dbReference type="CDD" id="cd00085">
    <property type="entry name" value="HNHc"/>
    <property type="match status" value="1"/>
</dbReference>
<dbReference type="Pfam" id="PF14279">
    <property type="entry name" value="HNH_5"/>
    <property type="match status" value="1"/>
</dbReference>
<dbReference type="Gene3D" id="1.10.30.50">
    <property type="match status" value="1"/>
</dbReference>
<dbReference type="EMBL" id="RWHX01000089">
    <property type="protein sequence ID" value="RSK73866.1"/>
    <property type="molecule type" value="Genomic_DNA"/>
</dbReference>